<evidence type="ECO:0000313" key="13">
    <source>
        <dbReference type="Proteomes" id="UP000230638"/>
    </source>
</evidence>
<dbReference type="InterPro" id="IPR022691">
    <property type="entry name" value="Tscrpt_elong_fac_GreA/B_N"/>
</dbReference>
<evidence type="ECO:0000259" key="10">
    <source>
        <dbReference type="Pfam" id="PF01272"/>
    </source>
</evidence>
<dbReference type="Gene3D" id="1.10.287.180">
    <property type="entry name" value="Transcription elongation factor, GreA/GreB, N-terminal domain"/>
    <property type="match status" value="1"/>
</dbReference>
<comment type="function">
    <text evidence="6 8 9">Necessary for efficient RNA polymerase transcription elongation past template-encoded arresting sites. The arresting sites in DNA have the property of trapping a certain fraction of elongating RNA polymerases that pass through, resulting in locked ternary complexes. Cleavage of the nascent transcript by cleavage factors such as GreA or GreB allows the resumption of elongation from the new 3'terminus. GreA releases sequences of 2 to 3 nucleotides.</text>
</comment>
<organism evidence="12 13">
    <name type="scientific">Candidatus Lloydbacteria bacterium CG22_combo_CG10-13_8_21_14_all_47_15</name>
    <dbReference type="NCBI Taxonomy" id="1974635"/>
    <lineage>
        <taxon>Bacteria</taxon>
        <taxon>Candidatus Lloydiibacteriota</taxon>
    </lineage>
</organism>
<dbReference type="Pfam" id="PF01272">
    <property type="entry name" value="GreA_GreB"/>
    <property type="match status" value="1"/>
</dbReference>
<dbReference type="FunFam" id="1.10.287.180:FF:000001">
    <property type="entry name" value="Transcription elongation factor GreA"/>
    <property type="match status" value="1"/>
</dbReference>
<dbReference type="Gene3D" id="3.10.50.30">
    <property type="entry name" value="Transcription elongation factor, GreA/GreB, C-terminal domain"/>
    <property type="match status" value="1"/>
</dbReference>
<keyword evidence="3 8" id="KW-0805">Transcription regulation</keyword>
<dbReference type="InterPro" id="IPR023459">
    <property type="entry name" value="Tscrpt_elong_fac_GreA/B_fam"/>
</dbReference>
<dbReference type="PANTHER" id="PTHR30437">
    <property type="entry name" value="TRANSCRIPTION ELONGATION FACTOR GREA"/>
    <property type="match status" value="1"/>
</dbReference>
<reference evidence="12 13" key="1">
    <citation type="submission" date="2017-09" db="EMBL/GenBank/DDBJ databases">
        <title>Depth-based differentiation of microbial function through sediment-hosted aquifers and enrichment of novel symbionts in the deep terrestrial subsurface.</title>
        <authorList>
            <person name="Probst A.J."/>
            <person name="Ladd B."/>
            <person name="Jarett J.K."/>
            <person name="Geller-Mcgrath D.E."/>
            <person name="Sieber C.M."/>
            <person name="Emerson J.B."/>
            <person name="Anantharaman K."/>
            <person name="Thomas B.C."/>
            <person name="Malmstrom R."/>
            <person name="Stieglmeier M."/>
            <person name="Klingl A."/>
            <person name="Woyke T."/>
            <person name="Ryan C.M."/>
            <person name="Banfield J.F."/>
        </authorList>
    </citation>
    <scope>NUCLEOTIDE SEQUENCE [LARGE SCALE GENOMIC DNA]</scope>
    <source>
        <strain evidence="12">CG22_combo_CG10-13_8_21_14_all_47_15</strain>
    </source>
</reference>
<sequence length="156" mass="17342">MTPDAEYLTQEKYNELELELTRLKTEERAKIAEELEFAKSLGDLSENAEYHQAREVQAALEDRIAKLENLLQTAEIISHMKGDGVHIGSTVELRKKGASDTVTYALVGSEEADMSAWKISNHSPLGEAMFGKKKGDVVQFKAPNGNQLTYTIVSIK</sequence>
<keyword evidence="4 8" id="KW-0238">DNA-binding</keyword>
<comment type="similarity">
    <text evidence="1 8 9">Belongs to the GreA/GreB family.</text>
</comment>
<evidence type="ECO:0000256" key="1">
    <source>
        <dbReference type="ARBA" id="ARBA00008213"/>
    </source>
</evidence>
<feature type="domain" description="Transcription elongation factor GreA/GreB N-terminal" evidence="11">
    <location>
        <begin position="7"/>
        <end position="76"/>
    </location>
</feature>
<dbReference type="InterPro" id="IPR028624">
    <property type="entry name" value="Tscrpt_elong_fac_GreA/B"/>
</dbReference>
<evidence type="ECO:0000259" key="11">
    <source>
        <dbReference type="Pfam" id="PF03449"/>
    </source>
</evidence>
<evidence type="ECO:0000256" key="4">
    <source>
        <dbReference type="ARBA" id="ARBA00023125"/>
    </source>
</evidence>
<evidence type="ECO:0000256" key="9">
    <source>
        <dbReference type="RuleBase" id="RU000556"/>
    </source>
</evidence>
<dbReference type="PANTHER" id="PTHR30437:SF4">
    <property type="entry name" value="TRANSCRIPTION ELONGATION FACTOR GREA"/>
    <property type="match status" value="1"/>
</dbReference>
<keyword evidence="12" id="KW-0648">Protein biosynthesis</keyword>
<evidence type="ECO:0000256" key="7">
    <source>
        <dbReference type="ARBA" id="ARBA00030776"/>
    </source>
</evidence>
<dbReference type="InterPro" id="IPR018151">
    <property type="entry name" value="TF_GreA/GreB_CS"/>
</dbReference>
<dbReference type="Proteomes" id="UP000230638">
    <property type="component" value="Unassembled WGS sequence"/>
</dbReference>
<evidence type="ECO:0000256" key="6">
    <source>
        <dbReference type="ARBA" id="ARBA00024916"/>
    </source>
</evidence>
<dbReference type="SUPFAM" id="SSF54534">
    <property type="entry name" value="FKBP-like"/>
    <property type="match status" value="1"/>
</dbReference>
<dbReference type="InterPro" id="IPR001437">
    <property type="entry name" value="Tscrpt_elong_fac_GreA/B_C"/>
</dbReference>
<name>A0A2H0CTB8_9BACT</name>
<dbReference type="EMBL" id="PCTL01000027">
    <property type="protein sequence ID" value="PIP73175.1"/>
    <property type="molecule type" value="Genomic_DNA"/>
</dbReference>
<keyword evidence="5 8" id="KW-0804">Transcription</keyword>
<dbReference type="GO" id="GO:0003746">
    <property type="term" value="F:translation elongation factor activity"/>
    <property type="evidence" value="ECO:0007669"/>
    <property type="project" value="UniProtKB-KW"/>
</dbReference>
<dbReference type="GO" id="GO:0070063">
    <property type="term" value="F:RNA polymerase binding"/>
    <property type="evidence" value="ECO:0007669"/>
    <property type="project" value="InterPro"/>
</dbReference>
<dbReference type="GO" id="GO:0006354">
    <property type="term" value="P:DNA-templated transcription elongation"/>
    <property type="evidence" value="ECO:0007669"/>
    <property type="project" value="TreeGrafter"/>
</dbReference>
<evidence type="ECO:0000256" key="2">
    <source>
        <dbReference type="ARBA" id="ARBA00013729"/>
    </source>
</evidence>
<dbReference type="NCBIfam" id="NF001263">
    <property type="entry name" value="PRK00226.1-4"/>
    <property type="match status" value="1"/>
</dbReference>
<dbReference type="NCBIfam" id="TIGR01462">
    <property type="entry name" value="greA"/>
    <property type="match status" value="1"/>
</dbReference>
<dbReference type="InterPro" id="IPR006359">
    <property type="entry name" value="Tscrpt_elong_fac_GreA"/>
</dbReference>
<keyword evidence="8" id="KW-0175">Coiled coil</keyword>
<comment type="caution">
    <text evidence="12">The sequence shown here is derived from an EMBL/GenBank/DDBJ whole genome shotgun (WGS) entry which is preliminary data.</text>
</comment>
<dbReference type="SUPFAM" id="SSF46557">
    <property type="entry name" value="GreA transcript cleavage protein, N-terminal domain"/>
    <property type="match status" value="1"/>
</dbReference>
<evidence type="ECO:0000256" key="3">
    <source>
        <dbReference type="ARBA" id="ARBA00023015"/>
    </source>
</evidence>
<dbReference type="Pfam" id="PF03449">
    <property type="entry name" value="GreA_GreB_N"/>
    <property type="match status" value="1"/>
</dbReference>
<protein>
    <recommendedName>
        <fullName evidence="2 8">Transcription elongation factor GreA</fullName>
    </recommendedName>
    <alternativeName>
        <fullName evidence="7 8">Transcript cleavage factor GreA</fullName>
    </alternativeName>
</protein>
<keyword evidence="12" id="KW-0251">Elongation factor</keyword>
<dbReference type="GO" id="GO:0003677">
    <property type="term" value="F:DNA binding"/>
    <property type="evidence" value="ECO:0007669"/>
    <property type="project" value="UniProtKB-UniRule"/>
</dbReference>
<evidence type="ECO:0000256" key="5">
    <source>
        <dbReference type="ARBA" id="ARBA00023163"/>
    </source>
</evidence>
<evidence type="ECO:0000313" key="12">
    <source>
        <dbReference type="EMBL" id="PIP73175.1"/>
    </source>
</evidence>
<dbReference type="PROSITE" id="PS00829">
    <property type="entry name" value="GREAB_1"/>
    <property type="match status" value="1"/>
</dbReference>
<dbReference type="GO" id="GO:0032784">
    <property type="term" value="P:regulation of DNA-templated transcription elongation"/>
    <property type="evidence" value="ECO:0007669"/>
    <property type="project" value="UniProtKB-UniRule"/>
</dbReference>
<gene>
    <name evidence="8" type="primary">greA</name>
    <name evidence="12" type="ORF">COW88_02720</name>
</gene>
<proteinExistence type="inferred from homology"/>
<dbReference type="AlphaFoldDB" id="A0A2H0CTB8"/>
<dbReference type="PIRSF" id="PIRSF006092">
    <property type="entry name" value="GreA_GreB"/>
    <property type="match status" value="1"/>
</dbReference>
<dbReference type="HAMAP" id="MF_00105">
    <property type="entry name" value="GreA_GreB"/>
    <property type="match status" value="1"/>
</dbReference>
<evidence type="ECO:0000256" key="8">
    <source>
        <dbReference type="HAMAP-Rule" id="MF_00105"/>
    </source>
</evidence>
<dbReference type="InterPro" id="IPR036953">
    <property type="entry name" value="GreA/GreB_C_sf"/>
</dbReference>
<dbReference type="InterPro" id="IPR036805">
    <property type="entry name" value="Tscrpt_elong_fac_GreA/B_N_sf"/>
</dbReference>
<feature type="coiled-coil region" evidence="8">
    <location>
        <begin position="13"/>
        <end position="77"/>
    </location>
</feature>
<accession>A0A2H0CTB8</accession>
<feature type="domain" description="Transcription elongation factor GreA/GreB C-terminal" evidence="10">
    <location>
        <begin position="83"/>
        <end position="156"/>
    </location>
</feature>